<dbReference type="PROSITE" id="PS51327">
    <property type="entry name" value="DICER_DSRBF"/>
    <property type="match status" value="1"/>
</dbReference>
<dbReference type="GO" id="GO:0004525">
    <property type="term" value="F:ribonuclease III activity"/>
    <property type="evidence" value="ECO:0007669"/>
    <property type="project" value="InterPro"/>
</dbReference>
<gene>
    <name evidence="19" type="primary">Dicer1</name>
    <name evidence="19" type="ORF">GWK47_036045</name>
</gene>
<dbReference type="PROSITE" id="PS00517">
    <property type="entry name" value="RNASE_3_1"/>
    <property type="match status" value="1"/>
</dbReference>
<dbReference type="InterPro" id="IPR003100">
    <property type="entry name" value="PAZ_dom"/>
</dbReference>
<organism evidence="19 20">
    <name type="scientific">Chionoecetes opilio</name>
    <name type="common">Atlantic snow crab</name>
    <name type="synonym">Cancer opilio</name>
    <dbReference type="NCBI Taxonomy" id="41210"/>
    <lineage>
        <taxon>Eukaryota</taxon>
        <taxon>Metazoa</taxon>
        <taxon>Ecdysozoa</taxon>
        <taxon>Arthropoda</taxon>
        <taxon>Crustacea</taxon>
        <taxon>Multicrustacea</taxon>
        <taxon>Malacostraca</taxon>
        <taxon>Eumalacostraca</taxon>
        <taxon>Eucarida</taxon>
        <taxon>Decapoda</taxon>
        <taxon>Pleocyemata</taxon>
        <taxon>Brachyura</taxon>
        <taxon>Eubrachyura</taxon>
        <taxon>Majoidea</taxon>
        <taxon>Majidae</taxon>
        <taxon>Chionoecetes</taxon>
    </lineage>
</organism>
<dbReference type="PROSITE" id="PS50821">
    <property type="entry name" value="PAZ"/>
    <property type="match status" value="1"/>
</dbReference>
<keyword evidence="12" id="KW-0464">Manganese</keyword>
<reference evidence="19" key="1">
    <citation type="submission" date="2020-07" db="EMBL/GenBank/DDBJ databases">
        <title>The High-quality genome of the commercially important snow crab, Chionoecetes opilio.</title>
        <authorList>
            <person name="Jeong J.-H."/>
            <person name="Ryu S."/>
        </authorList>
    </citation>
    <scope>NUCLEOTIDE SEQUENCE</scope>
    <source>
        <strain evidence="19">MADBK_172401_WGS</strain>
        <tissue evidence="19">Digestive gland</tissue>
    </source>
</reference>
<evidence type="ECO:0000256" key="1">
    <source>
        <dbReference type="ARBA" id="ARBA00001936"/>
    </source>
</evidence>
<dbReference type="InterPro" id="IPR005034">
    <property type="entry name" value="Dicer_dimerisation"/>
</dbReference>
<protein>
    <submittedName>
        <fullName evidence="19">Endoribonuclease Dicer</fullName>
    </submittedName>
</protein>
<evidence type="ECO:0000256" key="12">
    <source>
        <dbReference type="ARBA" id="ARBA00023211"/>
    </source>
</evidence>
<evidence type="ECO:0000256" key="7">
    <source>
        <dbReference type="ARBA" id="ARBA00022759"/>
    </source>
</evidence>
<evidence type="ECO:0000256" key="13">
    <source>
        <dbReference type="ARBA" id="ARBA00035116"/>
    </source>
</evidence>
<dbReference type="GO" id="GO:0004386">
    <property type="term" value="F:helicase activity"/>
    <property type="evidence" value="ECO:0007669"/>
    <property type="project" value="UniProtKB-KW"/>
</dbReference>
<dbReference type="PANTHER" id="PTHR14950">
    <property type="entry name" value="DICER-RELATED"/>
    <property type="match status" value="1"/>
</dbReference>
<evidence type="ECO:0000313" key="19">
    <source>
        <dbReference type="EMBL" id="KAG0726692.1"/>
    </source>
</evidence>
<dbReference type="PROSITE" id="PS51194">
    <property type="entry name" value="HELICASE_CTER"/>
    <property type="match status" value="1"/>
</dbReference>
<proteinExistence type="inferred from homology"/>
<dbReference type="Pfam" id="PF00271">
    <property type="entry name" value="Helicase_C"/>
    <property type="match status" value="1"/>
</dbReference>
<evidence type="ECO:0000256" key="14">
    <source>
        <dbReference type="PROSITE-ProRule" id="PRU00657"/>
    </source>
</evidence>
<evidence type="ECO:0000256" key="9">
    <source>
        <dbReference type="ARBA" id="ARBA00022806"/>
    </source>
</evidence>
<dbReference type="GO" id="GO:0046872">
    <property type="term" value="F:metal ion binding"/>
    <property type="evidence" value="ECO:0007669"/>
    <property type="project" value="UniProtKB-KW"/>
</dbReference>
<keyword evidence="10" id="KW-0067">ATP-binding</keyword>
<dbReference type="InterPro" id="IPR036085">
    <property type="entry name" value="PAZ_dom_sf"/>
</dbReference>
<dbReference type="Proteomes" id="UP000770661">
    <property type="component" value="Unassembled WGS sequence"/>
</dbReference>
<evidence type="ECO:0000256" key="3">
    <source>
        <dbReference type="ARBA" id="ARBA00022722"/>
    </source>
</evidence>
<feature type="domain" description="RNase III" evidence="15">
    <location>
        <begin position="1124"/>
        <end position="1179"/>
    </location>
</feature>
<evidence type="ECO:0000259" key="17">
    <source>
        <dbReference type="PROSITE" id="PS51194"/>
    </source>
</evidence>
<dbReference type="PROSITE" id="PS50142">
    <property type="entry name" value="RNASE_3_2"/>
    <property type="match status" value="2"/>
</dbReference>
<name>A0A8J5D213_CHIOP</name>
<feature type="domain" description="PAZ" evidence="16">
    <location>
        <begin position="698"/>
        <end position="821"/>
    </location>
</feature>
<keyword evidence="11" id="KW-0460">Magnesium</keyword>
<evidence type="ECO:0000256" key="2">
    <source>
        <dbReference type="ARBA" id="ARBA00001946"/>
    </source>
</evidence>
<dbReference type="EMBL" id="JACEEZ010004073">
    <property type="protein sequence ID" value="KAG0726692.1"/>
    <property type="molecule type" value="Genomic_DNA"/>
</dbReference>
<keyword evidence="20" id="KW-1185">Reference proteome</keyword>
<accession>A0A8J5D213</accession>
<feature type="domain" description="Helicase C-terminal" evidence="17">
    <location>
        <begin position="235"/>
        <end position="407"/>
    </location>
</feature>
<dbReference type="InterPro" id="IPR001650">
    <property type="entry name" value="Helicase_C-like"/>
</dbReference>
<dbReference type="Gene3D" id="3.30.160.380">
    <property type="entry name" value="Dicer dimerisation domain"/>
    <property type="match status" value="1"/>
</dbReference>
<dbReference type="Gene3D" id="1.10.1520.10">
    <property type="entry name" value="Ribonuclease III domain"/>
    <property type="match status" value="2"/>
</dbReference>
<keyword evidence="7" id="KW-0255">Endonuclease</keyword>
<keyword evidence="5" id="KW-0677">Repeat</keyword>
<dbReference type="AlphaFoldDB" id="A0A8J5D213"/>
<evidence type="ECO:0000256" key="8">
    <source>
        <dbReference type="ARBA" id="ARBA00022801"/>
    </source>
</evidence>
<dbReference type="InterPro" id="IPR000999">
    <property type="entry name" value="RNase_III_dom"/>
</dbReference>
<dbReference type="GO" id="GO:0005524">
    <property type="term" value="F:ATP binding"/>
    <property type="evidence" value="ECO:0007669"/>
    <property type="project" value="UniProtKB-KW"/>
</dbReference>
<comment type="caution">
    <text evidence="19">The sequence shown here is derived from an EMBL/GenBank/DDBJ whole genome shotgun (WGS) entry which is preliminary data.</text>
</comment>
<evidence type="ECO:0000313" key="20">
    <source>
        <dbReference type="Proteomes" id="UP000770661"/>
    </source>
</evidence>
<keyword evidence="6" id="KW-0547">Nucleotide-binding</keyword>
<evidence type="ECO:0000256" key="10">
    <source>
        <dbReference type="ARBA" id="ARBA00022840"/>
    </source>
</evidence>
<dbReference type="SUPFAM" id="SSF101690">
    <property type="entry name" value="PAZ domain"/>
    <property type="match status" value="1"/>
</dbReference>
<evidence type="ECO:0000256" key="5">
    <source>
        <dbReference type="ARBA" id="ARBA00022737"/>
    </source>
</evidence>
<evidence type="ECO:0000259" key="15">
    <source>
        <dbReference type="PROSITE" id="PS50142"/>
    </source>
</evidence>
<dbReference type="Pfam" id="PF02170">
    <property type="entry name" value="PAZ"/>
    <property type="match status" value="1"/>
</dbReference>
<feature type="domain" description="Dicer dsRNA-binding fold" evidence="18">
    <location>
        <begin position="433"/>
        <end position="527"/>
    </location>
</feature>
<dbReference type="Gene3D" id="3.40.50.300">
    <property type="entry name" value="P-loop containing nucleotide triphosphate hydrolases"/>
    <property type="match status" value="2"/>
</dbReference>
<dbReference type="Pfam" id="PF00636">
    <property type="entry name" value="Ribonuclease_3"/>
    <property type="match status" value="1"/>
</dbReference>
<dbReference type="OrthoDB" id="416741at2759"/>
<keyword evidence="9" id="KW-0347">Helicase</keyword>
<sequence length="1203" mass="137998">MTAQIFLDRLLHHHRQLLPLSLASVNLLIVDECHHATGNHPMREIMRRYNDLQDYKPELCPRVMGLTACVIQKKCKLREVTKSIRELEKTMFSALVTSADAIAVKKHSTAAKEIVICFETEKLSEYAESIQAQLIGTTSEVHDMHDIDDKQKKLLIKKLQNINEIIVHLGEWCGARAVKYEMENFEETEELEEIPALRYLKKRIIQRLELIYQYCCQNEKNMSDPLRHASKKVQRLCEILSVSKNDACGLIFVYRRNTAKLLYELLLQAAKIHDKLSFIRPAYVIGHNSRIGLDINLIQNELKNQNETLAAFARGETNILVSTSVLEEGLDIRHCNMVIRFDKPMNYRAHVQSRGRARAIPAKYILMIEENSVDEMLSTLELYTEIEAVLTDICHNRELPTDVETAVHFAEDEHIPPYQPYGPYGATVTFNSAVSLISVYCGKLPHDKFTDLIPEICYQQSETGDPKVKAGIRLPINSCLKSTVYGDWMENKDHAKKSAALVLCKKLHQMKELNDYLRPTSKSDITIFDDMVEEVEPSEMSTESDMPQLGTKKHRNVYNKEMCPAFSVMNNDFKLYSVIVQSKGIGNDEIIIDSGRKNISVGLLCKETLNLPPFSLYSSKWDEVMIRIKLIDESLQLDSRTVNHIEHFHKIVFENLLDTSPTLFDFRPQETSLLIVPMRGDQIDTSLLSNSASWKSLRMLDALTASDDIFNFERSLYEDAIIYPLYFPLSEPMYYVTNILDHVGPKDKFPEGGKSYKTFEEYFLFKYERKISNMDQPLMTAKHVPKGKDLNNLQRTVQRTSGKRKNQILGNFVPELCGVLPLRATLWWQIMLIPSVLNRLNYLSMAEELTMMMTSTPSHATPKWQSNETDSLDFDWSSKFIKKIVQPTGNNLSVILSNTEPRPIQPFMIVNALTLKGANDNFDLERLEVLGDAFLKYAVTEYLFLRFPADHEGKLTMKRSKFVSNKNLYLFGMKKQLPGKIHSIKLNPPMNGILPGFVLKHEVEQKLRELNAPYELWPRFADFTEEEFKEEIKKSEGICKTSCYNPWTQHELADKSVADCVEAIIGVGLLVGGRETAIQVLCNFGIGVTNGSSLKTHIPIQSAMLNKEQWAIEEMQKYYQKCCLNVLEEKIQYKFKDRSFIVQAVTHSSFCQNKVTDCYQRLEYLGDAILDYLVTGMVFSGHDYTPGQISDMRWGCLQFSLRD</sequence>
<dbReference type="CDD" id="cd00593">
    <property type="entry name" value="RIBOc"/>
    <property type="match status" value="2"/>
</dbReference>
<dbReference type="PANTHER" id="PTHR14950:SF37">
    <property type="entry name" value="ENDORIBONUCLEASE DICER"/>
    <property type="match status" value="1"/>
</dbReference>
<dbReference type="SUPFAM" id="SSF69065">
    <property type="entry name" value="RNase III domain-like"/>
    <property type="match status" value="2"/>
</dbReference>
<dbReference type="SMART" id="SM00535">
    <property type="entry name" value="RIBOc"/>
    <property type="match status" value="1"/>
</dbReference>
<evidence type="ECO:0000259" key="16">
    <source>
        <dbReference type="PROSITE" id="PS50821"/>
    </source>
</evidence>
<evidence type="ECO:0000256" key="6">
    <source>
        <dbReference type="ARBA" id="ARBA00022741"/>
    </source>
</evidence>
<dbReference type="SMART" id="SM00490">
    <property type="entry name" value="HELICc"/>
    <property type="match status" value="1"/>
</dbReference>
<comment type="similarity">
    <text evidence="13">Belongs to the helicase family. Dicer subfamily.</text>
</comment>
<keyword evidence="4" id="KW-0479">Metal-binding</keyword>
<keyword evidence="3" id="KW-0540">Nuclease</keyword>
<dbReference type="Pfam" id="PF03368">
    <property type="entry name" value="Dicer_dimer"/>
    <property type="match status" value="1"/>
</dbReference>
<comment type="cofactor">
    <cofactor evidence="2">
        <name>Mg(2+)</name>
        <dbReference type="ChEBI" id="CHEBI:18420"/>
    </cofactor>
</comment>
<dbReference type="InterPro" id="IPR027417">
    <property type="entry name" value="P-loop_NTPase"/>
</dbReference>
<keyword evidence="8" id="KW-0378">Hydrolase</keyword>
<evidence type="ECO:0000256" key="11">
    <source>
        <dbReference type="ARBA" id="ARBA00022842"/>
    </source>
</evidence>
<evidence type="ECO:0000256" key="4">
    <source>
        <dbReference type="ARBA" id="ARBA00022723"/>
    </source>
</evidence>
<dbReference type="InterPro" id="IPR038248">
    <property type="entry name" value="Dicer_dimer_sf"/>
</dbReference>
<dbReference type="SMART" id="SM00949">
    <property type="entry name" value="PAZ"/>
    <property type="match status" value="1"/>
</dbReference>
<dbReference type="SUPFAM" id="SSF52540">
    <property type="entry name" value="P-loop containing nucleoside triphosphate hydrolases"/>
    <property type="match status" value="1"/>
</dbReference>
<keyword evidence="14" id="KW-0694">RNA-binding</keyword>
<dbReference type="GO" id="GO:0006396">
    <property type="term" value="P:RNA processing"/>
    <property type="evidence" value="ECO:0007669"/>
    <property type="project" value="InterPro"/>
</dbReference>
<dbReference type="InterPro" id="IPR036389">
    <property type="entry name" value="RNase_III_sf"/>
</dbReference>
<evidence type="ECO:0000259" key="18">
    <source>
        <dbReference type="PROSITE" id="PS51327"/>
    </source>
</evidence>
<dbReference type="Gene3D" id="2.170.260.10">
    <property type="entry name" value="paz domain"/>
    <property type="match status" value="1"/>
</dbReference>
<dbReference type="GO" id="GO:0003723">
    <property type="term" value="F:RNA binding"/>
    <property type="evidence" value="ECO:0007669"/>
    <property type="project" value="UniProtKB-UniRule"/>
</dbReference>
<feature type="domain" description="RNase III" evidence="15">
    <location>
        <begin position="881"/>
        <end position="1073"/>
    </location>
</feature>
<comment type="cofactor">
    <cofactor evidence="1">
        <name>Mn(2+)</name>
        <dbReference type="ChEBI" id="CHEBI:29035"/>
    </cofactor>
</comment>